<name>A0ABV8LP00_9ACTN</name>
<evidence type="ECO:0000313" key="2">
    <source>
        <dbReference type="Proteomes" id="UP001595816"/>
    </source>
</evidence>
<dbReference type="EMBL" id="JBHSAY010000009">
    <property type="protein sequence ID" value="MFC4132158.1"/>
    <property type="molecule type" value="Genomic_DNA"/>
</dbReference>
<organism evidence="1 2">
    <name type="scientific">Hamadaea flava</name>
    <dbReference type="NCBI Taxonomy" id="1742688"/>
    <lineage>
        <taxon>Bacteria</taxon>
        <taxon>Bacillati</taxon>
        <taxon>Actinomycetota</taxon>
        <taxon>Actinomycetes</taxon>
        <taxon>Micromonosporales</taxon>
        <taxon>Micromonosporaceae</taxon>
        <taxon>Hamadaea</taxon>
    </lineage>
</organism>
<dbReference type="Proteomes" id="UP001595816">
    <property type="component" value="Unassembled WGS sequence"/>
</dbReference>
<sequence length="112" mass="12741">MDWVATPWTFWRSDATSPSPLEDTHLDLTLIHIAYDVIAAESRCQRCSAGLGRRLRIMRSSDDFDPYWAAVVAVRCRGWRRHPHIAVVEEDTDGVSIGPFHGRGRHDAARSR</sequence>
<keyword evidence="2" id="KW-1185">Reference proteome</keyword>
<proteinExistence type="predicted"/>
<evidence type="ECO:0000313" key="1">
    <source>
        <dbReference type="EMBL" id="MFC4132158.1"/>
    </source>
</evidence>
<protein>
    <submittedName>
        <fullName evidence="1">Uncharacterized protein</fullName>
    </submittedName>
</protein>
<reference evidence="2" key="1">
    <citation type="journal article" date="2019" name="Int. J. Syst. Evol. Microbiol.">
        <title>The Global Catalogue of Microorganisms (GCM) 10K type strain sequencing project: providing services to taxonomists for standard genome sequencing and annotation.</title>
        <authorList>
            <consortium name="The Broad Institute Genomics Platform"/>
            <consortium name="The Broad Institute Genome Sequencing Center for Infectious Disease"/>
            <person name="Wu L."/>
            <person name="Ma J."/>
        </authorList>
    </citation>
    <scope>NUCLEOTIDE SEQUENCE [LARGE SCALE GENOMIC DNA]</scope>
    <source>
        <strain evidence="2">CGMCC 4.7289</strain>
    </source>
</reference>
<accession>A0ABV8LP00</accession>
<gene>
    <name evidence="1" type="ORF">ACFOZ4_16225</name>
</gene>
<dbReference type="RefSeq" id="WP_253753768.1">
    <property type="nucleotide sequence ID" value="NZ_JAMZDZ010000001.1"/>
</dbReference>
<comment type="caution">
    <text evidence="1">The sequence shown here is derived from an EMBL/GenBank/DDBJ whole genome shotgun (WGS) entry which is preliminary data.</text>
</comment>